<dbReference type="Gene3D" id="3.40.50.12580">
    <property type="match status" value="2"/>
</dbReference>
<evidence type="ECO:0000313" key="1">
    <source>
        <dbReference type="EMBL" id="QEL45587.1"/>
    </source>
</evidence>
<dbReference type="RefSeq" id="WP_025370398.1">
    <property type="nucleotide sequence ID" value="NZ_CP043435.1"/>
</dbReference>
<proteinExistence type="predicted"/>
<evidence type="ECO:0000313" key="2">
    <source>
        <dbReference type="Proteomes" id="UP000322035"/>
    </source>
</evidence>
<gene>
    <name evidence="1" type="ORF">CFVT_1676</name>
</gene>
<organism evidence="1 2">
    <name type="scientific">Campylobacter fetus subsp. venerealis NCTC 10354</name>
    <dbReference type="NCBI Taxonomy" id="983328"/>
    <lineage>
        <taxon>Bacteria</taxon>
        <taxon>Pseudomonadati</taxon>
        <taxon>Campylobacterota</taxon>
        <taxon>Epsilonproteobacteria</taxon>
        <taxon>Campylobacterales</taxon>
        <taxon>Campylobacteraceae</taxon>
        <taxon>Campylobacter</taxon>
        <taxon>Campylobacter fetus subsp. venerealis bv. venerealis</taxon>
    </lineage>
</organism>
<dbReference type="EMBL" id="CP043435">
    <property type="protein sequence ID" value="QEL45587.1"/>
    <property type="molecule type" value="Genomic_DNA"/>
</dbReference>
<name>A0AAE6MAE0_CAMFE</name>
<sequence length="672" mass="78356">MIYIYPYGNFGKSIEKCLKLFNLQYDIIDDSNNKISLNHTNIDSKNDIVLICIAKNPNQIIDKLNLKGNFNHIDGVLYCLDILKTEFKFDKPNHSYEDILAELFGITNCLDQNSTSRSEFVKFFNQYGNFINNYYKNKFKNIKIWGGIDVSFSNMKHLYKIPSILEQNGLNLIYIFQTKYYKEDPNKKFIIILNYYLWHFLDFLPNILSSANMKVSNNTKLYFIEHAYCTPRVLPIISDNPKQELNGYLLKNKNNINLIGNKQDYEICEKIYNSIIVKAGYPSIDKNLENYSNDCKKEWVMIAFVDDAIDENSAFNLAKVLLENGYKVIARVHPAFKENMKKLYSISNLNFIFDGSSSPIESFKNSFTVITNHSSLAHTYPLTTLRKAILFMPNSILDKEIYGKTFFDENLHLKATNFDEILLNLKELEAKKDDLYEQEKIRSYRNNEVYNLGHSSEFIAGFILGKWGGGMSNFNMKIIKAGYPSLDKNIDKYIHKQNPKYILISFFQSNAVAKDTIKLVKFLIKNRYMIIIRLKPGENDFKCYSELDNKSIIYDDGSDDVIHSFENSFTLITDYSSIAHTYPLTTLRKAILFMPNSILDKEIYGKTFFDENLHLKATNFDEILLNLKELEAKKDDLYEQEKIRSYRNNEVYNLGHSSEFIANFILEKLKEK</sequence>
<dbReference type="Proteomes" id="UP000322035">
    <property type="component" value="Chromosome"/>
</dbReference>
<reference evidence="1 2" key="1">
    <citation type="submission" date="2019-08" db="EMBL/GenBank/DDBJ databases">
        <title>Complete genomes of the Campylobacter fetus subsp. venerealis, Campylobacter lari subsp. concheus, Campylobacter sputorum bv. sputorum and Campylobacter volucris type strains.</title>
        <authorList>
            <person name="Miller W.G."/>
            <person name="Yee E."/>
        </authorList>
    </citation>
    <scope>NUCLEOTIDE SEQUENCE [LARGE SCALE GENOMIC DNA]</scope>
    <source>
        <strain evidence="1 2">NCTC 10354</strain>
    </source>
</reference>
<accession>A0AAE6MAE0</accession>
<dbReference type="InterPro" id="IPR043148">
    <property type="entry name" value="TagF_C"/>
</dbReference>
<protein>
    <submittedName>
        <fullName evidence="1">Uncharacterized protein</fullName>
    </submittedName>
</protein>
<dbReference type="AlphaFoldDB" id="A0AAE6MAE0"/>